<evidence type="ECO:0000313" key="2">
    <source>
        <dbReference type="EMBL" id="KIO54405.1"/>
    </source>
</evidence>
<dbReference type="STRING" id="37752.IW18_02855"/>
<dbReference type="AlphaFoldDB" id="A0A0D0EN92"/>
<dbReference type="Proteomes" id="UP000198302">
    <property type="component" value="Unassembled WGS sequence"/>
</dbReference>
<dbReference type="RefSeq" id="WP_041516067.1">
    <property type="nucleotide sequence ID" value="NZ_JPRK01000003.1"/>
</dbReference>
<evidence type="ECO:0000313" key="3">
    <source>
        <dbReference type="EMBL" id="OXA88124.1"/>
    </source>
</evidence>
<dbReference type="InterPro" id="IPR010982">
    <property type="entry name" value="Lambda_DNA-bd_dom_sf"/>
</dbReference>
<comment type="caution">
    <text evidence="2">The sequence shown here is derived from an EMBL/GenBank/DDBJ whole genome shotgun (WGS) entry which is preliminary data.</text>
</comment>
<keyword evidence="5" id="KW-1185">Reference proteome</keyword>
<dbReference type="OrthoDB" id="1263042at2"/>
<evidence type="ECO:0000313" key="5">
    <source>
        <dbReference type="Proteomes" id="UP000198302"/>
    </source>
</evidence>
<dbReference type="Proteomes" id="UP000032061">
    <property type="component" value="Unassembled WGS sequence"/>
</dbReference>
<dbReference type="SUPFAM" id="SSF47413">
    <property type="entry name" value="lambda repressor-like DNA-binding domains"/>
    <property type="match status" value="1"/>
</dbReference>
<reference evidence="2 4" key="1">
    <citation type="submission" date="2015-01" db="EMBL/GenBank/DDBJ databases">
        <title>Genome of Flavobacterium hibernum DSM 12611.</title>
        <authorList>
            <person name="Stropko S.J."/>
            <person name="Pipes S.E."/>
            <person name="Newman J.D."/>
        </authorList>
    </citation>
    <scope>NUCLEOTIDE SEQUENCE [LARGE SCALE GENOMIC DNA]</scope>
    <source>
        <strain evidence="2 4">DSM 12611</strain>
    </source>
</reference>
<organism evidence="2 4">
    <name type="scientific">Flavobacterium hibernum</name>
    <dbReference type="NCBI Taxonomy" id="37752"/>
    <lineage>
        <taxon>Bacteria</taxon>
        <taxon>Pseudomonadati</taxon>
        <taxon>Bacteroidota</taxon>
        <taxon>Flavobacteriia</taxon>
        <taxon>Flavobacteriales</taxon>
        <taxon>Flavobacteriaceae</taxon>
        <taxon>Flavobacterium</taxon>
    </lineage>
</organism>
<accession>A0A0D0EN92</accession>
<dbReference type="EMBL" id="JPRK01000003">
    <property type="protein sequence ID" value="KIO54405.1"/>
    <property type="molecule type" value="Genomic_DNA"/>
</dbReference>
<sequence length="84" mass="9716">MGNLRPEDIILRDQIKLRLKELREKASQNKSNLSKDVEIDRQNFQAWEKLEIGRGMSIYSIGRVCKALGITLKDFFDSGIFDNT</sequence>
<evidence type="ECO:0000259" key="1">
    <source>
        <dbReference type="Pfam" id="PF13443"/>
    </source>
</evidence>
<dbReference type="GO" id="GO:0003677">
    <property type="term" value="F:DNA binding"/>
    <property type="evidence" value="ECO:0007669"/>
    <property type="project" value="InterPro"/>
</dbReference>
<dbReference type="InterPro" id="IPR001387">
    <property type="entry name" value="Cro/C1-type_HTH"/>
</dbReference>
<feature type="domain" description="HTH cro/C1-type" evidence="1">
    <location>
        <begin position="18"/>
        <end position="77"/>
    </location>
</feature>
<evidence type="ECO:0000313" key="4">
    <source>
        <dbReference type="Proteomes" id="UP000032061"/>
    </source>
</evidence>
<gene>
    <name evidence="3" type="ORF">B0A73_10135</name>
    <name evidence="2" type="ORF">IW18_02855</name>
</gene>
<dbReference type="EMBL" id="MUGX01000011">
    <property type="protein sequence ID" value="OXA88124.1"/>
    <property type="molecule type" value="Genomic_DNA"/>
</dbReference>
<dbReference type="Gene3D" id="1.10.260.40">
    <property type="entry name" value="lambda repressor-like DNA-binding domains"/>
    <property type="match status" value="1"/>
</dbReference>
<name>A0A0D0EN92_9FLAO</name>
<protein>
    <recommendedName>
        <fullName evidence="1">HTH cro/C1-type domain-containing protein</fullName>
    </recommendedName>
</protein>
<proteinExistence type="predicted"/>
<reference evidence="3 5" key="2">
    <citation type="submission" date="2016-11" db="EMBL/GenBank/DDBJ databases">
        <title>Whole genomes of Flavobacteriaceae.</title>
        <authorList>
            <person name="Stine C."/>
            <person name="Li C."/>
            <person name="Tadesse D."/>
        </authorList>
    </citation>
    <scope>NUCLEOTIDE SEQUENCE [LARGE SCALE GENOMIC DNA]</scope>
    <source>
        <strain evidence="3 5">ATCC 51468</strain>
    </source>
</reference>
<dbReference type="Pfam" id="PF13443">
    <property type="entry name" value="HTH_26"/>
    <property type="match status" value="1"/>
</dbReference>